<dbReference type="AlphaFoldDB" id="A0A364LI53"/>
<feature type="domain" description="HTH luxR-type" evidence="1">
    <location>
        <begin position="203"/>
        <end position="268"/>
    </location>
</feature>
<dbReference type="CDD" id="cd06170">
    <property type="entry name" value="LuxR_C_like"/>
    <property type="match status" value="1"/>
</dbReference>
<accession>A0A364LI53</accession>
<dbReference type="Gene3D" id="1.10.10.10">
    <property type="entry name" value="Winged helix-like DNA-binding domain superfamily/Winged helix DNA-binding domain"/>
    <property type="match status" value="1"/>
</dbReference>
<dbReference type="EMBL" id="MVJN01000007">
    <property type="protein sequence ID" value="RAP36025.1"/>
    <property type="molecule type" value="Genomic_DNA"/>
</dbReference>
<protein>
    <recommendedName>
        <fullName evidence="1">HTH luxR-type domain-containing protein</fullName>
    </recommendedName>
</protein>
<dbReference type="PROSITE" id="PS50043">
    <property type="entry name" value="HTH_LUXR_2"/>
    <property type="match status" value="1"/>
</dbReference>
<evidence type="ECO:0000313" key="3">
    <source>
        <dbReference type="Proteomes" id="UP000249458"/>
    </source>
</evidence>
<comment type="caution">
    <text evidence="2">The sequence shown here is derived from an EMBL/GenBank/DDBJ whole genome shotgun (WGS) entry which is preliminary data.</text>
</comment>
<reference evidence="2 3" key="1">
    <citation type="submission" date="2017-02" db="EMBL/GenBank/DDBJ databases">
        <title>Legionella quilivanii strain from human: case report and whole genome sequencing analysis.</title>
        <authorList>
            <person name="Lalancette C."/>
            <person name="Leduc J.-M."/>
            <person name="Levesque S."/>
            <person name="Fournier E."/>
            <person name="Saoud J."/>
            <person name="Faucher S.P."/>
            <person name="Bernard K."/>
            <person name="Martineau C."/>
            <person name="Longtin J."/>
        </authorList>
    </citation>
    <scope>NUCLEOTIDE SEQUENCE [LARGE SCALE GENOMIC DNA]</scope>
    <source>
        <strain evidence="2 3">ID143958</strain>
    </source>
</reference>
<dbReference type="GO" id="GO:0006355">
    <property type="term" value="P:regulation of DNA-templated transcription"/>
    <property type="evidence" value="ECO:0007669"/>
    <property type="project" value="InterPro"/>
</dbReference>
<evidence type="ECO:0000313" key="2">
    <source>
        <dbReference type="EMBL" id="RAP36025.1"/>
    </source>
</evidence>
<dbReference type="PROSITE" id="PS00622">
    <property type="entry name" value="HTH_LUXR_1"/>
    <property type="match status" value="1"/>
</dbReference>
<name>A0A364LI53_9GAMM</name>
<sequence>MIKESKTMNSMIKQLKKHPLVSHSEKIQTLCKPLQHLNISTFSHIRSYNENDFSLLCNHPDFVQNYAKKEYYKGDPCVQIKSESIDFGQYIVWDMLDCRGLTDAMLQDSAHYNFRHVFTLVKQSTEYSDYYHFGTHLSNIGIHQTYINNLDLLERFTQYFEVKVREDEDLCSAYNQRFSFEKNNTEVDRIPDCHRAFFLDSLSGADNMPLSLKEIECAQLLINGKTTKEIAFAMNLSPRTIEDKIESLKSKYRVRNKTELIIKLLDNRSY</sequence>
<dbReference type="GO" id="GO:0003677">
    <property type="term" value="F:DNA binding"/>
    <property type="evidence" value="ECO:0007669"/>
    <property type="project" value="InterPro"/>
</dbReference>
<dbReference type="PRINTS" id="PR00038">
    <property type="entry name" value="HTHLUXR"/>
</dbReference>
<dbReference type="SUPFAM" id="SSF46894">
    <property type="entry name" value="C-terminal effector domain of the bipartite response regulators"/>
    <property type="match status" value="1"/>
</dbReference>
<dbReference type="InterPro" id="IPR000792">
    <property type="entry name" value="Tscrpt_reg_LuxR_C"/>
</dbReference>
<dbReference type="InterPro" id="IPR016032">
    <property type="entry name" value="Sig_transdc_resp-reg_C-effctor"/>
</dbReference>
<dbReference type="SMART" id="SM00421">
    <property type="entry name" value="HTH_LUXR"/>
    <property type="match status" value="1"/>
</dbReference>
<proteinExistence type="predicted"/>
<dbReference type="Proteomes" id="UP000249458">
    <property type="component" value="Unassembled WGS sequence"/>
</dbReference>
<dbReference type="Pfam" id="PF00196">
    <property type="entry name" value="GerE"/>
    <property type="match status" value="1"/>
</dbReference>
<evidence type="ECO:0000259" key="1">
    <source>
        <dbReference type="PROSITE" id="PS50043"/>
    </source>
</evidence>
<gene>
    <name evidence="2" type="ORF">B1207_10665</name>
</gene>
<dbReference type="RefSeq" id="WP_112219951.1">
    <property type="nucleotide sequence ID" value="NZ_MVJN01000007.1"/>
</dbReference>
<dbReference type="InterPro" id="IPR036388">
    <property type="entry name" value="WH-like_DNA-bd_sf"/>
</dbReference>
<organism evidence="2 3">
    <name type="scientific">Legionella quinlivanii</name>
    <dbReference type="NCBI Taxonomy" id="45073"/>
    <lineage>
        <taxon>Bacteria</taxon>
        <taxon>Pseudomonadati</taxon>
        <taxon>Pseudomonadota</taxon>
        <taxon>Gammaproteobacteria</taxon>
        <taxon>Legionellales</taxon>
        <taxon>Legionellaceae</taxon>
        <taxon>Legionella</taxon>
    </lineage>
</organism>